<dbReference type="Gene3D" id="1.20.120.160">
    <property type="entry name" value="HPT domain"/>
    <property type="match status" value="1"/>
</dbReference>
<evidence type="ECO:0000259" key="2">
    <source>
        <dbReference type="Pfam" id="PF01627"/>
    </source>
</evidence>
<dbReference type="AlphaFoldDB" id="A0A5D9C4G0"/>
<evidence type="ECO:0000256" key="1">
    <source>
        <dbReference type="ARBA" id="ARBA00023012"/>
    </source>
</evidence>
<dbReference type="InterPro" id="IPR008207">
    <property type="entry name" value="Sig_transdc_His_kin_Hpt_dom"/>
</dbReference>
<organism evidence="3 4">
    <name type="scientific">Sphingomonas montanisoli</name>
    <dbReference type="NCBI Taxonomy" id="2606412"/>
    <lineage>
        <taxon>Bacteria</taxon>
        <taxon>Pseudomonadati</taxon>
        <taxon>Pseudomonadota</taxon>
        <taxon>Alphaproteobacteria</taxon>
        <taxon>Sphingomonadales</taxon>
        <taxon>Sphingomonadaceae</taxon>
        <taxon>Sphingomonas</taxon>
    </lineage>
</organism>
<evidence type="ECO:0000313" key="3">
    <source>
        <dbReference type="EMBL" id="TZG26147.1"/>
    </source>
</evidence>
<dbReference type="EMBL" id="VTOU01000003">
    <property type="protein sequence ID" value="TZG26147.1"/>
    <property type="molecule type" value="Genomic_DNA"/>
</dbReference>
<dbReference type="Pfam" id="PF01627">
    <property type="entry name" value="Hpt"/>
    <property type="match status" value="1"/>
</dbReference>
<accession>A0A5D9C4G0</accession>
<dbReference type="Proteomes" id="UP000322077">
    <property type="component" value="Unassembled WGS sequence"/>
</dbReference>
<keyword evidence="4" id="KW-1185">Reference proteome</keyword>
<keyword evidence="1" id="KW-0902">Two-component regulatory system</keyword>
<gene>
    <name evidence="3" type="ORF">FYJ91_14435</name>
</gene>
<reference evidence="3 4" key="1">
    <citation type="submission" date="2019-08" db="EMBL/GenBank/DDBJ databases">
        <authorList>
            <person name="Wang G."/>
            <person name="Xu Z."/>
        </authorList>
    </citation>
    <scope>NUCLEOTIDE SEQUENCE [LARGE SCALE GENOMIC DNA]</scope>
    <source>
        <strain evidence="3 4">ZX</strain>
    </source>
</reference>
<comment type="caution">
    <text evidence="3">The sequence shown here is derived from an EMBL/GenBank/DDBJ whole genome shotgun (WGS) entry which is preliminary data.</text>
</comment>
<dbReference type="GO" id="GO:0004672">
    <property type="term" value="F:protein kinase activity"/>
    <property type="evidence" value="ECO:0007669"/>
    <property type="project" value="UniProtKB-ARBA"/>
</dbReference>
<dbReference type="GO" id="GO:0000160">
    <property type="term" value="P:phosphorelay signal transduction system"/>
    <property type="evidence" value="ECO:0007669"/>
    <property type="project" value="UniProtKB-KW"/>
</dbReference>
<protein>
    <submittedName>
        <fullName evidence="3">Hpt domain-containing protein</fullName>
    </submittedName>
</protein>
<dbReference type="InterPro" id="IPR036641">
    <property type="entry name" value="HPT_dom_sf"/>
</dbReference>
<feature type="domain" description="HPt" evidence="2">
    <location>
        <begin position="26"/>
        <end position="98"/>
    </location>
</feature>
<proteinExistence type="predicted"/>
<dbReference type="SUPFAM" id="SSF47226">
    <property type="entry name" value="Histidine-containing phosphotransfer domain, HPT domain"/>
    <property type="match status" value="1"/>
</dbReference>
<sequence>MSYMPQELDRLLAEAVGGSPAILAALRADFLGSAMAQLAALEMADNVDSWRDAAHKLQGLAASFGLNDLMWLAAATARAKPSPALIAPIRAMLNELSQH</sequence>
<name>A0A5D9C4G0_9SPHN</name>
<evidence type="ECO:0000313" key="4">
    <source>
        <dbReference type="Proteomes" id="UP000322077"/>
    </source>
</evidence>